<feature type="compositionally biased region" description="Basic and acidic residues" evidence="1">
    <location>
        <begin position="261"/>
        <end position="274"/>
    </location>
</feature>
<dbReference type="EMBL" id="JAFJZO010000016">
    <property type="protein sequence ID" value="KAG5508851.1"/>
    <property type="molecule type" value="Genomic_DNA"/>
</dbReference>
<evidence type="ECO:0000256" key="1">
    <source>
        <dbReference type="SAM" id="MobiDB-lite"/>
    </source>
</evidence>
<feature type="region of interest" description="Disordered" evidence="1">
    <location>
        <begin position="1045"/>
        <end position="1068"/>
    </location>
</feature>
<organism evidence="2 3">
    <name type="scientific">Porcisia hertigi</name>
    <dbReference type="NCBI Taxonomy" id="2761500"/>
    <lineage>
        <taxon>Eukaryota</taxon>
        <taxon>Discoba</taxon>
        <taxon>Euglenozoa</taxon>
        <taxon>Kinetoplastea</taxon>
        <taxon>Metakinetoplastina</taxon>
        <taxon>Trypanosomatida</taxon>
        <taxon>Trypanosomatidae</taxon>
        <taxon>Leishmaniinae</taxon>
        <taxon>Porcisia</taxon>
    </lineage>
</organism>
<dbReference type="Proteomes" id="UP000674318">
    <property type="component" value="Unassembled WGS sequence"/>
</dbReference>
<reference evidence="2 3" key="1">
    <citation type="submission" date="2021-02" db="EMBL/GenBank/DDBJ databases">
        <title>Porcisia hertigi Genome sequencing and assembly.</title>
        <authorList>
            <person name="Almutairi H."/>
            <person name="Gatherer D."/>
        </authorList>
    </citation>
    <scope>NUCLEOTIDE SEQUENCE [LARGE SCALE GENOMIC DNA]</scope>
    <source>
        <strain evidence="2 3">C119</strain>
    </source>
</reference>
<proteinExistence type="predicted"/>
<feature type="region of interest" description="Disordered" evidence="1">
    <location>
        <begin position="146"/>
        <end position="167"/>
    </location>
</feature>
<feature type="compositionally biased region" description="Low complexity" evidence="1">
    <location>
        <begin position="53"/>
        <end position="66"/>
    </location>
</feature>
<name>A0A836LE36_9TRYP</name>
<feature type="region of interest" description="Disordered" evidence="1">
    <location>
        <begin position="230"/>
        <end position="287"/>
    </location>
</feature>
<gene>
    <name evidence="2" type="ORF">JKF63_05354</name>
</gene>
<dbReference type="GeneID" id="94291394"/>
<dbReference type="OrthoDB" id="273740at2759"/>
<evidence type="ECO:0000313" key="3">
    <source>
        <dbReference type="Proteomes" id="UP000674318"/>
    </source>
</evidence>
<dbReference type="RefSeq" id="XP_067758319.1">
    <property type="nucleotide sequence ID" value="XM_067901317.1"/>
</dbReference>
<sequence>MRWRRTLPGGFPKRNVASAALLLATRSAHPPRRPAWASTSLCRSSRTVLQGEVPSPTVAASTSPSAGQSCGLGSPSRITSGQISAAAYSASDLFTCTPSSGATSSSSSSLVFSSGVNNGGVGSAAMTPLPQSYAYVNSAAAANTTVANSSTRRRSRPPRFSRAAVSPAAPASPVMKVAMDGEDKLVAAAPGTVRRALRQQGNITDGDKDGSDPEVGLHCSVAHPLAAAFRNSSQEGGDVPGRTAPSTLAERRAQRLRQRRTREAQERRRQERAQEQSGTTLHPCRLQGGCQHQVSGSTARASFADRRAVQAITHASICPYRHYPSHYCVTQLRDGYCFLHDVGCCPWTHGDLGEGVGRASPGSVPSSEDASFDFGMQGLAPLVPLESPQAEAALRRSAKKVGELLQLFLDVVNVMMEGATTEQQARFVRSDVSAVDGCGDEVQSPLKCWWESLAAVARGSPPPTEVSGAPTLDTVTGGRREGEWVGLRLEVLPSEGLASDTRAWRMLSMPAEVVWCALSPHSEDEVPLSFSRGEPSNMCASPFTKEECEYWSSYFTVTAPSHLDAVHQAAAGVCRNSNGAPHDGVSDPPRVRLTPCATAWVLKAAATLMRAKSSQRAAADAQVDGVVYAAGPATTASACFEEATLILLGWRRAELQRCLSGEMHQAKSNGGVEDFAAGEVSKTTAKTSIGRRPHERSLSAESPLGWSAVLFLRDALCCTHLYVEQLAQAALEQNMILENQIVDKALADGESYNDKRRTTLFDVFVDALRTSGATDTSRRVASATLVRDGAFFSSGDSYSSDLFFFPPTHSPSTAAEGSSSASVRAFHQAWDEAHALAVQLQQGLLQCHGGKAFTTPAANVPLCLHAQPAMLHVVSSLSVGFARHYETDLRRTAGWRSWTDAQLFAKEHSAVYNADTYSRHHMPVVRLGLHNSLLNTLLLLTTHHANTIFRLQESSDVGRVLLASPLVDLATPKFATVAPPTAAERQASLWQRMVQQEAAAYQHQHLKSSVALSMGVLTALQEHSREQLEIRDGLMREYEQRRAAYERDHEKRQSPHSQPPGDGRGASRVRKYHGLSQQFIKDSIVEQQQRLEELHGVSLLDRLLPFGSATVSPDATASLLRQLLEGGHPYKALKLAASIVHASRMLRHADKQPRPSLEQGFRTVHTRVWSRRLQRHVLVKKQVPVLRLVGDFTADRSNDHSTRPGAQARRSVLPIGLAFVMNDRVVVEMARVGLRMGEAGAALVSGVVQDCQRGALLDFTQRRGLPAPVWEDVVEMLFQAKPVQPLSSVVAPASVSVPARTSSQQLHKRKGQGGRCRNAERSVADLLAIMGVGGDEGLLYRNEGEVWGAVHQRITPTPALLEVLESHTPPSDAVQHTVYLKLLLQDVTRFSTVPVLLALQYQACFYRSRFATWRADGLSSAAAAMQTAYVMTLSALGTGLYLKSDRTASGTASAAAAADSDGARRIYPSVLECSRLLQALRAEAEARLPAVQESILADASSLRGRQGAQDDVLSLSSAASRVSPNMDEVKALLLGTSHGSSVSSAGQDRQYEGQEATAGSALRRRAKLSLAVLLHHLWTSSILARSAAQQSTLLWAVCAATLLGLSEAPLRRFQSSSDTEKGGLDADATYASLSLHHAYVAAGPLLMQVAPQQSPFYVDATVRALLLCRALVCCKDSSDIAYASCLSASAVTSPTGAARADVSLASTQRSEEASDEWPMILSSASAVRVCSLPAFLALQCALCTAMYSARQCPQASEAPLESPLPPCIVVLLEGLAAARAAPLDCVREWPAWKLFAQLLREPALAQMWLHDTFLCPSSHLLTWIVGALGRDDVDGYAMLRAWLGGIQSGPRLSLVMLEVLRAEAERRHRSAVARRLRKPRH</sequence>
<accession>A0A836LE36</accession>
<protein>
    <submittedName>
        <fullName evidence="2">Uncharacterized protein</fullName>
    </submittedName>
</protein>
<feature type="region of interest" description="Disordered" evidence="1">
    <location>
        <begin position="197"/>
        <end position="217"/>
    </location>
</feature>
<dbReference type="KEGG" id="phet:94291394"/>
<comment type="caution">
    <text evidence="2">The sequence shown here is derived from an EMBL/GenBank/DDBJ whole genome shotgun (WGS) entry which is preliminary data.</text>
</comment>
<evidence type="ECO:0000313" key="2">
    <source>
        <dbReference type="EMBL" id="KAG5508851.1"/>
    </source>
</evidence>
<feature type="region of interest" description="Disordered" evidence="1">
    <location>
        <begin position="52"/>
        <end position="74"/>
    </location>
</feature>
<keyword evidence="3" id="KW-1185">Reference proteome</keyword>